<protein>
    <recommendedName>
        <fullName evidence="8">Claudin</fullName>
    </recommendedName>
</protein>
<evidence type="ECO:0000256" key="5">
    <source>
        <dbReference type="ARBA" id="ARBA00022949"/>
    </source>
</evidence>
<evidence type="ECO:0000256" key="3">
    <source>
        <dbReference type="ARBA" id="ARBA00022475"/>
    </source>
</evidence>
<keyword evidence="2 8" id="KW-0796">Tight junction</keyword>
<feature type="transmembrane region" description="Helical" evidence="8">
    <location>
        <begin position="164"/>
        <end position="182"/>
    </location>
</feature>
<evidence type="ECO:0000256" key="6">
    <source>
        <dbReference type="ARBA" id="ARBA00022989"/>
    </source>
</evidence>
<dbReference type="Pfam" id="PF00822">
    <property type="entry name" value="PMP22_Claudin"/>
    <property type="match status" value="1"/>
</dbReference>
<comment type="function">
    <text evidence="8">Claudins function as major constituents of the tight junction complexes that regulate the permeability of epithelia.</text>
</comment>
<comment type="caution">
    <text evidence="8">Lacks conserved residue(s) required for the propagation of feature annotation.</text>
</comment>
<reference evidence="10" key="3">
    <citation type="submission" date="2025-09" db="UniProtKB">
        <authorList>
            <consortium name="Ensembl"/>
        </authorList>
    </citation>
    <scope>IDENTIFICATION</scope>
</reference>
<dbReference type="Gene3D" id="1.20.140.150">
    <property type="match status" value="1"/>
</dbReference>
<evidence type="ECO:0000256" key="7">
    <source>
        <dbReference type="ARBA" id="ARBA00023136"/>
    </source>
</evidence>
<dbReference type="GeneTree" id="ENSGT00940000164791"/>
<feature type="transmembrane region" description="Helical" evidence="8">
    <location>
        <begin position="79"/>
        <end position="102"/>
    </location>
</feature>
<proteinExistence type="inferred from homology"/>
<comment type="subcellular location">
    <subcellularLocation>
        <location evidence="8">Cell junction</location>
        <location evidence="8">Tight junction</location>
    </subcellularLocation>
    <subcellularLocation>
        <location evidence="8">Cell membrane</location>
        <topology evidence="8">Multi-pass membrane protein</topology>
    </subcellularLocation>
</comment>
<dbReference type="GO" id="GO:0005198">
    <property type="term" value="F:structural molecule activity"/>
    <property type="evidence" value="ECO:0007669"/>
    <property type="project" value="InterPro"/>
</dbReference>
<keyword evidence="3 8" id="KW-1003">Cell membrane</keyword>
<evidence type="ECO:0000256" key="9">
    <source>
        <dbReference type="SAM" id="MobiDB-lite"/>
    </source>
</evidence>
<evidence type="ECO:0000256" key="8">
    <source>
        <dbReference type="RuleBase" id="RU060637"/>
    </source>
</evidence>
<keyword evidence="5 8" id="KW-0965">Cell junction</keyword>
<keyword evidence="11" id="KW-1185">Reference proteome</keyword>
<name>A0A8C4SGJ5_ERPCA</name>
<dbReference type="Ensembl" id="ENSECRT00000016367.1">
    <property type="protein sequence ID" value="ENSECRP00000016081.1"/>
    <property type="gene ID" value="ENSECRG00000010728.1"/>
</dbReference>
<dbReference type="PANTHER" id="PTHR12002">
    <property type="entry name" value="CLAUDIN"/>
    <property type="match status" value="1"/>
</dbReference>
<dbReference type="PRINTS" id="PR01077">
    <property type="entry name" value="CLAUDIN"/>
</dbReference>
<feature type="region of interest" description="Disordered" evidence="9">
    <location>
        <begin position="191"/>
        <end position="215"/>
    </location>
</feature>
<dbReference type="Proteomes" id="UP000694620">
    <property type="component" value="Chromosome 12"/>
</dbReference>
<evidence type="ECO:0000256" key="2">
    <source>
        <dbReference type="ARBA" id="ARBA00022427"/>
    </source>
</evidence>
<dbReference type="PROSITE" id="PS01346">
    <property type="entry name" value="CLAUDIN"/>
    <property type="match status" value="1"/>
</dbReference>
<dbReference type="AlphaFoldDB" id="A0A8C4SGJ5"/>
<evidence type="ECO:0000313" key="11">
    <source>
        <dbReference type="Proteomes" id="UP000694620"/>
    </source>
</evidence>
<keyword evidence="7 8" id="KW-0472">Membrane</keyword>
<sequence length="215" mass="22842">MAATGLQLLGLFLCITGWLGGAITCALPMWRVTAFIGNNIVVAQTTWEGLWMSCIVQSTGEFQCKMYDSMLALSQGVQAARALTVISVLLSILALMLGVVGAKCTNCMREGILKTRIIIAAGTLYGIAGFLYLIPVCWTANTIIKDFYNPAVPAVKKRELGPALYFGWAASALLLLGAVLLCSGSTGPSPNYSSQHSSPRHGATLPAEAQGRNKR</sequence>
<evidence type="ECO:0000256" key="1">
    <source>
        <dbReference type="ARBA" id="ARBA00008295"/>
    </source>
</evidence>
<reference evidence="10" key="2">
    <citation type="submission" date="2025-08" db="UniProtKB">
        <authorList>
            <consortium name="Ensembl"/>
        </authorList>
    </citation>
    <scope>IDENTIFICATION</scope>
</reference>
<dbReference type="InterPro" id="IPR006187">
    <property type="entry name" value="Claudin"/>
</dbReference>
<feature type="transmembrane region" description="Helical" evidence="8">
    <location>
        <begin position="123"/>
        <end position="144"/>
    </location>
</feature>
<organism evidence="10 11">
    <name type="scientific">Erpetoichthys calabaricus</name>
    <name type="common">Rope fish</name>
    <name type="synonym">Calamoichthys calabaricus</name>
    <dbReference type="NCBI Taxonomy" id="27687"/>
    <lineage>
        <taxon>Eukaryota</taxon>
        <taxon>Metazoa</taxon>
        <taxon>Chordata</taxon>
        <taxon>Craniata</taxon>
        <taxon>Vertebrata</taxon>
        <taxon>Euteleostomi</taxon>
        <taxon>Actinopterygii</taxon>
        <taxon>Polypteriformes</taxon>
        <taxon>Polypteridae</taxon>
        <taxon>Erpetoichthys</taxon>
    </lineage>
</organism>
<dbReference type="InterPro" id="IPR017974">
    <property type="entry name" value="Claudin_CS"/>
</dbReference>
<accession>A0A8C4SGJ5</accession>
<evidence type="ECO:0000313" key="10">
    <source>
        <dbReference type="Ensembl" id="ENSECRP00000016081.1"/>
    </source>
</evidence>
<dbReference type="GO" id="GO:0005886">
    <property type="term" value="C:plasma membrane"/>
    <property type="evidence" value="ECO:0007669"/>
    <property type="project" value="UniProtKB-SubCell"/>
</dbReference>
<keyword evidence="6 8" id="KW-1133">Transmembrane helix</keyword>
<reference evidence="10" key="1">
    <citation type="submission" date="2021-06" db="EMBL/GenBank/DDBJ databases">
        <authorList>
            <consortium name="Wellcome Sanger Institute Data Sharing"/>
        </authorList>
    </citation>
    <scope>NUCLEOTIDE SEQUENCE [LARGE SCALE GENOMIC DNA]</scope>
</reference>
<comment type="similarity">
    <text evidence="1 8">Belongs to the claudin family.</text>
</comment>
<keyword evidence="4 8" id="KW-0812">Transmembrane</keyword>
<dbReference type="InterPro" id="IPR004031">
    <property type="entry name" value="PMP22/EMP/MP20/Claudin"/>
</dbReference>
<evidence type="ECO:0000256" key="4">
    <source>
        <dbReference type="ARBA" id="ARBA00022692"/>
    </source>
</evidence>
<dbReference type="GO" id="GO:0005923">
    <property type="term" value="C:bicellular tight junction"/>
    <property type="evidence" value="ECO:0007669"/>
    <property type="project" value="UniProtKB-SubCell"/>
</dbReference>
<dbReference type="FunFam" id="1.20.140.150:FF:000001">
    <property type="entry name" value="Claudin"/>
    <property type="match status" value="1"/>
</dbReference>